<organism evidence="1">
    <name type="scientific">Arundo donax</name>
    <name type="common">Giant reed</name>
    <name type="synonym">Donax arundinaceus</name>
    <dbReference type="NCBI Taxonomy" id="35708"/>
    <lineage>
        <taxon>Eukaryota</taxon>
        <taxon>Viridiplantae</taxon>
        <taxon>Streptophyta</taxon>
        <taxon>Embryophyta</taxon>
        <taxon>Tracheophyta</taxon>
        <taxon>Spermatophyta</taxon>
        <taxon>Magnoliopsida</taxon>
        <taxon>Liliopsida</taxon>
        <taxon>Poales</taxon>
        <taxon>Poaceae</taxon>
        <taxon>PACMAD clade</taxon>
        <taxon>Arundinoideae</taxon>
        <taxon>Arundineae</taxon>
        <taxon>Arundo</taxon>
    </lineage>
</organism>
<evidence type="ECO:0000313" key="1">
    <source>
        <dbReference type="EMBL" id="JAD66697.1"/>
    </source>
</evidence>
<reference evidence="1" key="1">
    <citation type="submission" date="2014-09" db="EMBL/GenBank/DDBJ databases">
        <authorList>
            <person name="Magalhaes I.L.F."/>
            <person name="Oliveira U."/>
            <person name="Santos F.R."/>
            <person name="Vidigal T.H.D.A."/>
            <person name="Brescovit A.D."/>
            <person name="Santos A.J."/>
        </authorList>
    </citation>
    <scope>NUCLEOTIDE SEQUENCE</scope>
    <source>
        <tissue evidence="1">Shoot tissue taken approximately 20 cm above the soil surface</tissue>
    </source>
</reference>
<proteinExistence type="predicted"/>
<reference evidence="1" key="2">
    <citation type="journal article" date="2015" name="Data Brief">
        <title>Shoot transcriptome of the giant reed, Arundo donax.</title>
        <authorList>
            <person name="Barrero R.A."/>
            <person name="Guerrero F.D."/>
            <person name="Moolhuijzen P."/>
            <person name="Goolsby J.A."/>
            <person name="Tidwell J."/>
            <person name="Bellgard S.E."/>
            <person name="Bellgard M.I."/>
        </authorList>
    </citation>
    <scope>NUCLEOTIDE SEQUENCE</scope>
    <source>
        <tissue evidence="1">Shoot tissue taken approximately 20 cm above the soil surface</tissue>
    </source>
</reference>
<name>A0A0A9C5B1_ARUDO</name>
<sequence length="34" mass="3875">MVLTTIKFYSMCSFSIEAPITIVVLQHAFERNAI</sequence>
<accession>A0A0A9C5B1</accession>
<protein>
    <submittedName>
        <fullName evidence="1">Uncharacterized protein</fullName>
    </submittedName>
</protein>
<dbReference type="AlphaFoldDB" id="A0A0A9C5B1"/>
<dbReference type="EMBL" id="GBRH01231198">
    <property type="protein sequence ID" value="JAD66697.1"/>
    <property type="molecule type" value="Transcribed_RNA"/>
</dbReference>